<evidence type="ECO:0000313" key="5">
    <source>
        <dbReference type="EMBL" id="CAF99386.1"/>
    </source>
</evidence>
<sequence>MKSLRFLAAEGFVRSGTSGRERLHWVSFNLYPLLFKACYLHEQTGLLHDLVQAWPLPELNLHTLLGETPDCPMDLTSCTCRLCLTAILTGLKDYVLSPPRTYAKCLHVVAGGRTQVLTQMCYETVVAMQASNAPESAFETAIDVQLNGFITGRNYDLVTQVFLLMPYCPLKLRFVGFRADSLSLKKLFYVLRLAKPESITKLEVVHSVPLEAVHLEVLLSRVDFPSLRSLTLPAGALDVRRLGSHSDLLVTIGNLLARLSNLTEIYIGFSTLTGQLRRLLRRSLELANCCLNRVDMTYLSNSLHSEALVRLDISGHDLFGSFSTCFHKLLGRCASTLASLTLEECNIKDEHMGAFLSALTFCQELEELKLLGNPLSSAALRGLFSVLSAAFPKLERVEVPVPPECYAEDVAYPPEDSVLLQYNKEMFEEVREQLKGILEGAGRGRVEVSTPLTGAYDPDITENQ</sequence>
<dbReference type="GO" id="GO:0008284">
    <property type="term" value="P:positive regulation of cell population proliferation"/>
    <property type="evidence" value="ECO:0007669"/>
    <property type="project" value="InterPro"/>
</dbReference>
<dbReference type="PANTHER" id="PTHR14224:SF27">
    <property type="entry name" value="LEUCINE-RICH REPEAT-CONTAINING PROTEIN 14B"/>
    <property type="match status" value="1"/>
</dbReference>
<dbReference type="PIRSF" id="PIRSF038286">
    <property type="entry name" value="PRAME"/>
    <property type="match status" value="1"/>
</dbReference>
<proteinExistence type="inferred from homology"/>
<evidence type="ECO:0000256" key="2">
    <source>
        <dbReference type="ARBA" id="ARBA00022614"/>
    </source>
</evidence>
<dbReference type="OrthoDB" id="8875973at2759"/>
<dbReference type="KEGG" id="tng:GSTEN00017419G001"/>
<keyword evidence="2" id="KW-0433">Leucine-rich repeat</keyword>
<dbReference type="Gene3D" id="3.80.10.10">
    <property type="entry name" value="Ribonuclease Inhibitor"/>
    <property type="match status" value="1"/>
</dbReference>
<dbReference type="GO" id="GO:0043066">
    <property type="term" value="P:negative regulation of apoptotic process"/>
    <property type="evidence" value="ECO:0007669"/>
    <property type="project" value="InterPro"/>
</dbReference>
<dbReference type="GO" id="GO:0005737">
    <property type="term" value="C:cytoplasm"/>
    <property type="evidence" value="ECO:0007669"/>
    <property type="project" value="TreeGrafter"/>
</dbReference>
<dbReference type="AlphaFoldDB" id="Q4SIZ6"/>
<reference evidence="5" key="1">
    <citation type="journal article" date="2004" name="Nature">
        <title>Genome duplication in the teleost fish Tetraodon nigroviridis reveals the early vertebrate proto-karyotype.</title>
        <authorList>
            <person name="Jaillon O."/>
            <person name="Aury J.-M."/>
            <person name="Brunet F."/>
            <person name="Petit J.-L."/>
            <person name="Stange-Thomann N."/>
            <person name="Mauceli E."/>
            <person name="Bouneau L."/>
            <person name="Fischer C."/>
            <person name="Ozouf-Costaz C."/>
            <person name="Bernot A."/>
            <person name="Nicaud S."/>
            <person name="Jaffe D."/>
            <person name="Fisher S."/>
            <person name="Lutfalla G."/>
            <person name="Dossat C."/>
            <person name="Segurens B."/>
            <person name="Dasilva C."/>
            <person name="Salanoubat M."/>
            <person name="Levy M."/>
            <person name="Boudet N."/>
            <person name="Castellano S."/>
            <person name="Anthouard V."/>
            <person name="Jubin C."/>
            <person name="Castelli V."/>
            <person name="Katinka M."/>
            <person name="Vacherie B."/>
            <person name="Biemont C."/>
            <person name="Skalli Z."/>
            <person name="Cattolico L."/>
            <person name="Poulain J."/>
            <person name="De Berardinis V."/>
            <person name="Cruaud C."/>
            <person name="Duprat S."/>
            <person name="Brottier P."/>
            <person name="Coutanceau J.-P."/>
            <person name="Gouzy J."/>
            <person name="Parra G."/>
            <person name="Lardier G."/>
            <person name="Chapple C."/>
            <person name="McKernan K.J."/>
            <person name="McEwan P."/>
            <person name="Bosak S."/>
            <person name="Kellis M."/>
            <person name="Volff J.-N."/>
            <person name="Guigo R."/>
            <person name="Zody M.C."/>
            <person name="Mesirov J."/>
            <person name="Lindblad-Toh K."/>
            <person name="Birren B."/>
            <person name="Nusbaum C."/>
            <person name="Kahn D."/>
            <person name="Robinson-Rechavi M."/>
            <person name="Laudet V."/>
            <person name="Schachter V."/>
            <person name="Quetier F."/>
            <person name="Saurin W."/>
            <person name="Scarpelli C."/>
            <person name="Wincker P."/>
            <person name="Lander E.S."/>
            <person name="Weissenbach J."/>
            <person name="Roest Crollius H."/>
        </authorList>
    </citation>
    <scope>NUCLEOTIDE SEQUENCE [LARGE SCALE GENOMIC DNA]</scope>
</reference>
<name>Q4SIZ6_TETNG</name>
<evidence type="ECO:0000256" key="3">
    <source>
        <dbReference type="ARBA" id="ARBA00022737"/>
    </source>
</evidence>
<dbReference type="SUPFAM" id="SSF52047">
    <property type="entry name" value="RNI-like"/>
    <property type="match status" value="1"/>
</dbReference>
<reference evidence="5" key="2">
    <citation type="submission" date="2004-02" db="EMBL/GenBank/DDBJ databases">
        <authorList>
            <consortium name="Genoscope"/>
            <consortium name="Whitehead Institute Centre for Genome Research"/>
        </authorList>
    </citation>
    <scope>NUCLEOTIDE SEQUENCE</scope>
</reference>
<dbReference type="GO" id="GO:0045596">
    <property type="term" value="P:negative regulation of cell differentiation"/>
    <property type="evidence" value="ECO:0007669"/>
    <property type="project" value="InterPro"/>
</dbReference>
<evidence type="ECO:0000256" key="1">
    <source>
        <dbReference type="ARBA" id="ARBA00009552"/>
    </source>
</evidence>
<comment type="caution">
    <text evidence="5">The sequence shown here is derived from an EMBL/GenBank/DDBJ whole genome shotgun (WGS) entry which is preliminary data.</text>
</comment>
<dbReference type="GO" id="GO:0045892">
    <property type="term" value="P:negative regulation of DNA-templated transcription"/>
    <property type="evidence" value="ECO:0007669"/>
    <property type="project" value="InterPro"/>
</dbReference>
<dbReference type="InterPro" id="IPR026271">
    <property type="entry name" value="PRAME"/>
</dbReference>
<comment type="similarity">
    <text evidence="1">Belongs to the PRAME family. LRRC14 subfamily.</text>
</comment>
<keyword evidence="3" id="KW-0677">Repeat</keyword>
<dbReference type="InterPro" id="IPR050694">
    <property type="entry name" value="LRRC14/PRAME"/>
</dbReference>
<evidence type="ECO:0000256" key="4">
    <source>
        <dbReference type="ARBA" id="ARBA00067566"/>
    </source>
</evidence>
<dbReference type="PANTHER" id="PTHR14224">
    <property type="entry name" value="SIMILAR TO PREFERENTIALLY EXPRESSED ANTIGEN IN MELANOMA-LIKE 3"/>
    <property type="match status" value="1"/>
</dbReference>
<protein>
    <recommendedName>
        <fullName evidence="4">Leucine-rich repeat-containing protein 14B</fullName>
    </recommendedName>
</protein>
<dbReference type="InterPro" id="IPR032675">
    <property type="entry name" value="LRR_dom_sf"/>
</dbReference>
<accession>Q4SIZ6</accession>
<dbReference type="FunFam" id="3.80.10.10:FF:000313">
    <property type="entry name" value="Leucine rich repeat containing 14B"/>
    <property type="match status" value="1"/>
</dbReference>
<dbReference type="EMBL" id="CAAE01014577">
    <property type="protein sequence ID" value="CAF99386.1"/>
    <property type="molecule type" value="Genomic_DNA"/>
</dbReference>
<organism evidence="5">
    <name type="scientific">Tetraodon nigroviridis</name>
    <name type="common">Spotted green pufferfish</name>
    <name type="synonym">Chelonodon nigroviridis</name>
    <dbReference type="NCBI Taxonomy" id="99883"/>
    <lineage>
        <taxon>Eukaryota</taxon>
        <taxon>Metazoa</taxon>
        <taxon>Chordata</taxon>
        <taxon>Craniata</taxon>
        <taxon>Vertebrata</taxon>
        <taxon>Euteleostomi</taxon>
        <taxon>Actinopterygii</taxon>
        <taxon>Neopterygii</taxon>
        <taxon>Teleostei</taxon>
        <taxon>Neoteleostei</taxon>
        <taxon>Acanthomorphata</taxon>
        <taxon>Eupercaria</taxon>
        <taxon>Tetraodontiformes</taxon>
        <taxon>Tetradontoidea</taxon>
        <taxon>Tetraodontidae</taxon>
        <taxon>Tetraodon</taxon>
    </lineage>
</organism>
<gene>
    <name evidence="5" type="ORF">GSTENG00017419001</name>
</gene>